<feature type="domain" description="Response regulatory" evidence="7">
    <location>
        <begin position="7"/>
        <end position="123"/>
    </location>
</feature>
<dbReference type="SMART" id="SM00421">
    <property type="entry name" value="HTH_LUXR"/>
    <property type="match status" value="1"/>
</dbReference>
<keyword evidence="9" id="KW-1185">Reference proteome</keyword>
<dbReference type="InterPro" id="IPR001789">
    <property type="entry name" value="Sig_transdc_resp-reg_receiver"/>
</dbReference>
<evidence type="ECO:0000313" key="9">
    <source>
        <dbReference type="Proteomes" id="UP000676386"/>
    </source>
</evidence>
<dbReference type="InterPro" id="IPR058245">
    <property type="entry name" value="NreC/VraR/RcsB-like_REC"/>
</dbReference>
<keyword evidence="3" id="KW-0238">DNA-binding</keyword>
<evidence type="ECO:0000256" key="5">
    <source>
        <dbReference type="PROSITE-ProRule" id="PRU00169"/>
    </source>
</evidence>
<accession>A0ABS5IUU3</accession>
<keyword evidence="1 5" id="KW-0597">Phosphoprotein</keyword>
<feature type="modified residue" description="4-aspartylphosphate" evidence="5">
    <location>
        <position position="58"/>
    </location>
</feature>
<comment type="caution">
    <text evidence="8">The sequence shown here is derived from an EMBL/GenBank/DDBJ whole genome shotgun (WGS) entry which is preliminary data.</text>
</comment>
<protein>
    <submittedName>
        <fullName evidence="8">Response regulator transcription factor</fullName>
    </submittedName>
</protein>
<dbReference type="InterPro" id="IPR016032">
    <property type="entry name" value="Sig_transdc_resp-reg_C-effctor"/>
</dbReference>
<dbReference type="InterPro" id="IPR039420">
    <property type="entry name" value="WalR-like"/>
</dbReference>
<dbReference type="SMART" id="SM00448">
    <property type="entry name" value="REC"/>
    <property type="match status" value="1"/>
</dbReference>
<dbReference type="RefSeq" id="WP_211971682.1">
    <property type="nucleotide sequence ID" value="NZ_CBFHAM010000048.1"/>
</dbReference>
<evidence type="ECO:0000259" key="7">
    <source>
        <dbReference type="PROSITE" id="PS50110"/>
    </source>
</evidence>
<reference evidence="8 9" key="1">
    <citation type="submission" date="2021-04" db="EMBL/GenBank/DDBJ databases">
        <title>Chitinophaga sp. nov., isolated from the rhizosphere soil.</title>
        <authorList>
            <person name="He S."/>
        </authorList>
    </citation>
    <scope>NUCLEOTIDE SEQUENCE [LARGE SCALE GENOMIC DNA]</scope>
    <source>
        <strain evidence="8 9">2R12</strain>
    </source>
</reference>
<dbReference type="SUPFAM" id="SSF52172">
    <property type="entry name" value="CheY-like"/>
    <property type="match status" value="1"/>
</dbReference>
<dbReference type="EMBL" id="JAGTXB010000002">
    <property type="protein sequence ID" value="MBS0026541.1"/>
    <property type="molecule type" value="Genomic_DNA"/>
</dbReference>
<dbReference type="PRINTS" id="PR00038">
    <property type="entry name" value="HTHLUXR"/>
</dbReference>
<evidence type="ECO:0000256" key="4">
    <source>
        <dbReference type="ARBA" id="ARBA00023163"/>
    </source>
</evidence>
<keyword evidence="4" id="KW-0804">Transcription</keyword>
<dbReference type="PROSITE" id="PS50043">
    <property type="entry name" value="HTH_LUXR_2"/>
    <property type="match status" value="1"/>
</dbReference>
<dbReference type="InterPro" id="IPR000792">
    <property type="entry name" value="Tscrpt_reg_LuxR_C"/>
</dbReference>
<name>A0ABS5IUU3_9BACT</name>
<evidence type="ECO:0000256" key="2">
    <source>
        <dbReference type="ARBA" id="ARBA00023015"/>
    </source>
</evidence>
<dbReference type="SUPFAM" id="SSF46894">
    <property type="entry name" value="C-terminal effector domain of the bipartite response regulators"/>
    <property type="match status" value="1"/>
</dbReference>
<dbReference type="Proteomes" id="UP000676386">
    <property type="component" value="Unassembled WGS sequence"/>
</dbReference>
<organism evidence="8 9">
    <name type="scientific">Chitinophaga hostae</name>
    <dbReference type="NCBI Taxonomy" id="2831022"/>
    <lineage>
        <taxon>Bacteria</taxon>
        <taxon>Pseudomonadati</taxon>
        <taxon>Bacteroidota</taxon>
        <taxon>Chitinophagia</taxon>
        <taxon>Chitinophagales</taxon>
        <taxon>Chitinophagaceae</taxon>
        <taxon>Chitinophaga</taxon>
    </lineage>
</organism>
<feature type="domain" description="HTH luxR-type" evidence="6">
    <location>
        <begin position="145"/>
        <end position="210"/>
    </location>
</feature>
<dbReference type="PANTHER" id="PTHR43214:SF41">
    <property type="entry name" value="NITRATE_NITRITE RESPONSE REGULATOR PROTEIN NARP"/>
    <property type="match status" value="1"/>
</dbReference>
<proteinExistence type="predicted"/>
<dbReference type="CDD" id="cd06170">
    <property type="entry name" value="LuxR_C_like"/>
    <property type="match status" value="1"/>
</dbReference>
<evidence type="ECO:0000256" key="3">
    <source>
        <dbReference type="ARBA" id="ARBA00023125"/>
    </source>
</evidence>
<dbReference type="Pfam" id="PF00072">
    <property type="entry name" value="Response_reg"/>
    <property type="match status" value="1"/>
</dbReference>
<dbReference type="PROSITE" id="PS50110">
    <property type="entry name" value="RESPONSE_REGULATORY"/>
    <property type="match status" value="1"/>
</dbReference>
<evidence type="ECO:0000256" key="1">
    <source>
        <dbReference type="ARBA" id="ARBA00022553"/>
    </source>
</evidence>
<evidence type="ECO:0000259" key="6">
    <source>
        <dbReference type="PROSITE" id="PS50043"/>
    </source>
</evidence>
<keyword evidence="2" id="KW-0805">Transcription regulation</keyword>
<evidence type="ECO:0000313" key="8">
    <source>
        <dbReference type="EMBL" id="MBS0026541.1"/>
    </source>
</evidence>
<sequence>MSHSKKTIAIVDDHPIVLDGLVQLLDSEDGFIVSGSFTKGQFLLDFLKNNQPDIILLDIGLPDINGLELFDSIKMLAPGTIILTFSNYIERSAITQMLGKGVNGYISKSTPPMEIIRCLYRALEGQLALSPEVEYIVKSEKQLSSDEQAVRISVREREILLLIASGITSSQIAKKLFLSKFTINNHRKNLLQKLKVKNVAELISEATRLELI</sequence>
<dbReference type="Pfam" id="PF00196">
    <property type="entry name" value="GerE"/>
    <property type="match status" value="1"/>
</dbReference>
<dbReference type="PROSITE" id="PS00622">
    <property type="entry name" value="HTH_LUXR_1"/>
    <property type="match status" value="1"/>
</dbReference>
<gene>
    <name evidence="8" type="ORF">KE626_04380</name>
</gene>
<dbReference type="Gene3D" id="3.40.50.2300">
    <property type="match status" value="1"/>
</dbReference>
<dbReference type="InterPro" id="IPR011006">
    <property type="entry name" value="CheY-like_superfamily"/>
</dbReference>
<dbReference type="PANTHER" id="PTHR43214">
    <property type="entry name" value="TWO-COMPONENT RESPONSE REGULATOR"/>
    <property type="match status" value="1"/>
</dbReference>
<dbReference type="CDD" id="cd17535">
    <property type="entry name" value="REC_NarL-like"/>
    <property type="match status" value="1"/>
</dbReference>